<dbReference type="AlphaFoldDB" id="A0A514Z807"/>
<gene>
    <name evidence="1" type="ORF">FLP15_05650</name>
</gene>
<dbReference type="RefSeq" id="WP_142766318.1">
    <property type="nucleotide sequence ID" value="NZ_CP041356.1"/>
</dbReference>
<dbReference type="EMBL" id="CP041356">
    <property type="protein sequence ID" value="QDK70731.1"/>
    <property type="molecule type" value="Genomic_DNA"/>
</dbReference>
<dbReference type="Proteomes" id="UP000315128">
    <property type="component" value="Chromosome"/>
</dbReference>
<sequence length="129" mass="14971">MKKNRKKIITIFFIALCMILLAVFYKNTVKAFYFPNQTRTYYRKIAKDNIEGTIRVGNKNNKPLKLVIKVFDEKGKELAPTIKPEKNGNEYIFQNLRAGMTYKIVTRNPKNSFLTVWGLYIVDDNGGVL</sequence>
<evidence type="ECO:0000313" key="2">
    <source>
        <dbReference type="Proteomes" id="UP000315128"/>
    </source>
</evidence>
<protein>
    <submittedName>
        <fullName evidence="1">Uncharacterized protein</fullName>
    </submittedName>
</protein>
<keyword evidence="2" id="KW-1185">Reference proteome</keyword>
<dbReference type="KEGG" id="lack:FLP15_05650"/>
<proteinExistence type="predicted"/>
<evidence type="ECO:0000313" key="1">
    <source>
        <dbReference type="EMBL" id="QDK70731.1"/>
    </source>
</evidence>
<name>A0A514Z807_9LACT</name>
<accession>A0A514Z807</accession>
<reference evidence="1 2" key="1">
    <citation type="submission" date="2019-07" db="EMBL/GenBank/DDBJ databases">
        <title>Genome sequencing of KACC 19320.</title>
        <authorList>
            <person name="Heo J."/>
            <person name="Kim S.-J."/>
            <person name="Kim J.-S."/>
            <person name="Hong S.-B."/>
            <person name="Kwon S.-W."/>
        </authorList>
    </citation>
    <scope>NUCLEOTIDE SEQUENCE [LARGE SCALE GENOMIC DNA]</scope>
    <source>
        <strain evidence="1 2">KACC 19320</strain>
    </source>
</reference>
<organism evidence="1 2">
    <name type="scientific">Lactococcus protaetiae</name>
    <dbReference type="NCBI Taxonomy" id="2592653"/>
    <lineage>
        <taxon>Bacteria</taxon>
        <taxon>Bacillati</taxon>
        <taxon>Bacillota</taxon>
        <taxon>Bacilli</taxon>
        <taxon>Lactobacillales</taxon>
        <taxon>Streptococcaceae</taxon>
        <taxon>Lactococcus</taxon>
    </lineage>
</organism>